<name>A0AAD3TD62_NEPGR</name>
<proteinExistence type="inferred from homology"/>
<dbReference type="AlphaFoldDB" id="A0AAD3TD62"/>
<reference evidence="9" key="1">
    <citation type="submission" date="2023-05" db="EMBL/GenBank/DDBJ databases">
        <title>Nepenthes gracilis genome sequencing.</title>
        <authorList>
            <person name="Fukushima K."/>
        </authorList>
    </citation>
    <scope>NUCLEOTIDE SEQUENCE</scope>
    <source>
        <strain evidence="9">SING2019-196</strain>
    </source>
</reference>
<evidence type="ECO:0000256" key="5">
    <source>
        <dbReference type="ARBA" id="ARBA00022989"/>
    </source>
</evidence>
<sequence>MAASSTTEGNSSGEGGLSCDIFAGEWVPNPEAPYYTNKSCWAIHDQQNCMKYGRPDAEFMKWRWKPNCYDLPIFNPSQFLEIVRGKSMAFVGDSVGRNQMQSLICLLSRVEYPIDVSDTGDDRFKRLQYKIHNFTLASFWTPFLVKAKEHDPDDTIGAGLFSLYLDELDESWTTKIDEFDYLIVSDGHWFFRRLIYRHNGRPIGCHSCMVQNLTDYPAPYGYRLAFRTAFRAIISRENFKGITYLRTFSPAHFDGGAWDGGGNCMRKRPYESNEAILEGVYLDMYNAQIEEFRAAEKEGRQRGLKFRVIDVTHAMLLRPDGHPSGYGHWKNASKPNDCVHWCMPGPIDTWNDFLLDMMKME</sequence>
<evidence type="ECO:0000313" key="9">
    <source>
        <dbReference type="EMBL" id="GMH27172.1"/>
    </source>
</evidence>
<evidence type="ECO:0000256" key="3">
    <source>
        <dbReference type="ARBA" id="ARBA00022692"/>
    </source>
</evidence>
<dbReference type="Pfam" id="PF14416">
    <property type="entry name" value="PMR5N"/>
    <property type="match status" value="1"/>
</dbReference>
<feature type="domain" description="Trichome birefringence-like C-terminal" evidence="7">
    <location>
        <begin position="71"/>
        <end position="357"/>
    </location>
</feature>
<keyword evidence="3" id="KW-0812">Transmembrane</keyword>
<protein>
    <recommendedName>
        <fullName evidence="11">Trichome birefringence-like N-terminal domain-containing protein</fullName>
    </recommendedName>
</protein>
<dbReference type="InterPro" id="IPR026057">
    <property type="entry name" value="TBL_C"/>
</dbReference>
<dbReference type="GO" id="GO:0005794">
    <property type="term" value="C:Golgi apparatus"/>
    <property type="evidence" value="ECO:0007669"/>
    <property type="project" value="TreeGrafter"/>
</dbReference>
<accession>A0AAD3TD62</accession>
<dbReference type="GO" id="GO:0016413">
    <property type="term" value="F:O-acetyltransferase activity"/>
    <property type="evidence" value="ECO:0007669"/>
    <property type="project" value="InterPro"/>
</dbReference>
<organism evidence="9 10">
    <name type="scientific">Nepenthes gracilis</name>
    <name type="common">Slender pitcher plant</name>
    <dbReference type="NCBI Taxonomy" id="150966"/>
    <lineage>
        <taxon>Eukaryota</taxon>
        <taxon>Viridiplantae</taxon>
        <taxon>Streptophyta</taxon>
        <taxon>Embryophyta</taxon>
        <taxon>Tracheophyta</taxon>
        <taxon>Spermatophyta</taxon>
        <taxon>Magnoliopsida</taxon>
        <taxon>eudicotyledons</taxon>
        <taxon>Gunneridae</taxon>
        <taxon>Pentapetalae</taxon>
        <taxon>Caryophyllales</taxon>
        <taxon>Nepenthaceae</taxon>
        <taxon>Nepenthes</taxon>
    </lineage>
</organism>
<feature type="domain" description="Trichome birefringence-like N-terminal" evidence="8">
    <location>
        <begin position="18"/>
        <end position="67"/>
    </location>
</feature>
<keyword evidence="4" id="KW-0735">Signal-anchor</keyword>
<evidence type="ECO:0000256" key="1">
    <source>
        <dbReference type="ARBA" id="ARBA00004167"/>
    </source>
</evidence>
<evidence type="ECO:0000256" key="4">
    <source>
        <dbReference type="ARBA" id="ARBA00022968"/>
    </source>
</evidence>
<evidence type="ECO:0000259" key="8">
    <source>
        <dbReference type="Pfam" id="PF14416"/>
    </source>
</evidence>
<dbReference type="InterPro" id="IPR029962">
    <property type="entry name" value="TBL"/>
</dbReference>
<dbReference type="InterPro" id="IPR025846">
    <property type="entry name" value="TBL_N"/>
</dbReference>
<comment type="caution">
    <text evidence="9">The sequence shown here is derived from an EMBL/GenBank/DDBJ whole genome shotgun (WGS) entry which is preliminary data.</text>
</comment>
<evidence type="ECO:0000259" key="7">
    <source>
        <dbReference type="Pfam" id="PF13839"/>
    </source>
</evidence>
<keyword evidence="10" id="KW-1185">Reference proteome</keyword>
<dbReference type="PANTHER" id="PTHR32285">
    <property type="entry name" value="PROTEIN TRICHOME BIREFRINGENCE-LIKE 9-RELATED"/>
    <property type="match status" value="1"/>
</dbReference>
<evidence type="ECO:0000256" key="6">
    <source>
        <dbReference type="ARBA" id="ARBA00023136"/>
    </source>
</evidence>
<keyword evidence="6" id="KW-0472">Membrane</keyword>
<dbReference type="Pfam" id="PF13839">
    <property type="entry name" value="PC-Esterase"/>
    <property type="match status" value="1"/>
</dbReference>
<gene>
    <name evidence="9" type="ORF">Nepgr_029015</name>
</gene>
<dbReference type="EMBL" id="BSYO01000032">
    <property type="protein sequence ID" value="GMH27172.1"/>
    <property type="molecule type" value="Genomic_DNA"/>
</dbReference>
<dbReference type="PANTHER" id="PTHR32285:SF48">
    <property type="entry name" value="PROTEIN TRICHOME BIREFRINGENCE-LIKE 19"/>
    <property type="match status" value="1"/>
</dbReference>
<dbReference type="GO" id="GO:0016020">
    <property type="term" value="C:membrane"/>
    <property type="evidence" value="ECO:0007669"/>
    <property type="project" value="UniProtKB-SubCell"/>
</dbReference>
<comment type="similarity">
    <text evidence="2">Belongs to the PC-esterase family. TBL subfamily.</text>
</comment>
<comment type="subcellular location">
    <subcellularLocation>
        <location evidence="1">Membrane</location>
        <topology evidence="1">Single-pass membrane protein</topology>
    </subcellularLocation>
</comment>
<evidence type="ECO:0008006" key="11">
    <source>
        <dbReference type="Google" id="ProtNLM"/>
    </source>
</evidence>
<keyword evidence="5" id="KW-1133">Transmembrane helix</keyword>
<evidence type="ECO:0000256" key="2">
    <source>
        <dbReference type="ARBA" id="ARBA00007727"/>
    </source>
</evidence>
<evidence type="ECO:0000313" key="10">
    <source>
        <dbReference type="Proteomes" id="UP001279734"/>
    </source>
</evidence>
<dbReference type="Proteomes" id="UP001279734">
    <property type="component" value="Unassembled WGS sequence"/>
</dbReference>